<organism evidence="7 8">
    <name type="scientific">Sulfuracidifex metallicus DSM 6482 = JCM 9184</name>
    <dbReference type="NCBI Taxonomy" id="523847"/>
    <lineage>
        <taxon>Archaea</taxon>
        <taxon>Thermoproteota</taxon>
        <taxon>Thermoprotei</taxon>
        <taxon>Sulfolobales</taxon>
        <taxon>Sulfolobaceae</taxon>
        <taxon>Sulfuracidifex</taxon>
    </lineage>
</organism>
<name>A0A6A9QH96_SULME</name>
<dbReference type="Pfam" id="PF00355">
    <property type="entry name" value="Rieske"/>
    <property type="match status" value="1"/>
</dbReference>
<keyword evidence="3" id="KW-0408">Iron</keyword>
<evidence type="ECO:0000256" key="5">
    <source>
        <dbReference type="ARBA" id="ARBA00034078"/>
    </source>
</evidence>
<dbReference type="Proteomes" id="UP000470772">
    <property type="component" value="Unassembled WGS sequence"/>
</dbReference>
<dbReference type="AlphaFoldDB" id="A0A6A9QH96"/>
<evidence type="ECO:0000313" key="7">
    <source>
        <dbReference type="EMBL" id="MUN28376.1"/>
    </source>
</evidence>
<dbReference type="RefSeq" id="WP_054838158.1">
    <property type="nucleotide sequence ID" value="NZ_BBBY01000005.1"/>
</dbReference>
<dbReference type="SUPFAM" id="SSF50022">
    <property type="entry name" value="ISP domain"/>
    <property type="match status" value="1"/>
</dbReference>
<gene>
    <name evidence="7" type="ORF">GC250_02590</name>
</gene>
<protein>
    <submittedName>
        <fullName evidence="7">Rieske 2Fe-2S domain-containing protein</fullName>
    </submittedName>
</protein>
<dbReference type="PROSITE" id="PS51296">
    <property type="entry name" value="RIESKE"/>
    <property type="match status" value="1"/>
</dbReference>
<dbReference type="PANTHER" id="PTHR21496">
    <property type="entry name" value="FERREDOXIN-RELATED"/>
    <property type="match status" value="1"/>
</dbReference>
<evidence type="ECO:0000256" key="3">
    <source>
        <dbReference type="ARBA" id="ARBA00023004"/>
    </source>
</evidence>
<sequence>MPLRVRKSDIKVGEKKVFKDGEKEILVIYLGGNKFIAVNNKCPHLGCKLDKTGVIIREELICQCHFTHFSLSTGEPRKGATKKQLIIYKVNDKGDEIEVET</sequence>
<dbReference type="GO" id="GO:0051537">
    <property type="term" value="F:2 iron, 2 sulfur cluster binding"/>
    <property type="evidence" value="ECO:0007669"/>
    <property type="project" value="UniProtKB-KW"/>
</dbReference>
<keyword evidence="1" id="KW-0001">2Fe-2S</keyword>
<dbReference type="EMBL" id="WGGD01000005">
    <property type="protein sequence ID" value="MUN28376.1"/>
    <property type="molecule type" value="Genomic_DNA"/>
</dbReference>
<keyword evidence="4" id="KW-0411">Iron-sulfur</keyword>
<dbReference type="InterPro" id="IPR036922">
    <property type="entry name" value="Rieske_2Fe-2S_sf"/>
</dbReference>
<dbReference type="OrthoDB" id="6837at2157"/>
<evidence type="ECO:0000313" key="8">
    <source>
        <dbReference type="Proteomes" id="UP000470772"/>
    </source>
</evidence>
<accession>A0A6A9QH96</accession>
<dbReference type="InterPro" id="IPR017941">
    <property type="entry name" value="Rieske_2Fe-2S"/>
</dbReference>
<proteinExistence type="predicted"/>
<keyword evidence="2" id="KW-0479">Metal-binding</keyword>
<dbReference type="CDD" id="cd03467">
    <property type="entry name" value="Rieske"/>
    <property type="match status" value="1"/>
</dbReference>
<evidence type="ECO:0000259" key="6">
    <source>
        <dbReference type="PROSITE" id="PS51296"/>
    </source>
</evidence>
<evidence type="ECO:0000256" key="2">
    <source>
        <dbReference type="ARBA" id="ARBA00022723"/>
    </source>
</evidence>
<comment type="caution">
    <text evidence="7">The sequence shown here is derived from an EMBL/GenBank/DDBJ whole genome shotgun (WGS) entry which is preliminary data.</text>
</comment>
<keyword evidence="8" id="KW-1185">Reference proteome</keyword>
<dbReference type="Gene3D" id="2.102.10.10">
    <property type="entry name" value="Rieske [2Fe-2S] iron-sulphur domain"/>
    <property type="match status" value="1"/>
</dbReference>
<reference evidence="7 8" key="1">
    <citation type="submission" date="2019-10" db="EMBL/GenBank/DDBJ databases">
        <title>Sequencing and Assembly of Multiple Reported Metal-Biooxidizing Members of the Extremely Thermoacidophilic Archaeal Family Sulfolobaceae.</title>
        <authorList>
            <person name="Counts J.A."/>
            <person name="Kelly R.M."/>
        </authorList>
    </citation>
    <scope>NUCLEOTIDE SEQUENCE [LARGE SCALE GENOMIC DNA]</scope>
    <source>
        <strain evidence="7 8">DSM 6482</strain>
    </source>
</reference>
<comment type="cofactor">
    <cofactor evidence="5">
        <name>[2Fe-2S] cluster</name>
        <dbReference type="ChEBI" id="CHEBI:190135"/>
    </cofactor>
</comment>
<evidence type="ECO:0000256" key="4">
    <source>
        <dbReference type="ARBA" id="ARBA00023014"/>
    </source>
</evidence>
<dbReference type="GO" id="GO:0046872">
    <property type="term" value="F:metal ion binding"/>
    <property type="evidence" value="ECO:0007669"/>
    <property type="project" value="UniProtKB-KW"/>
</dbReference>
<dbReference type="PANTHER" id="PTHR21496:SF0">
    <property type="entry name" value="RIESKE DOMAIN-CONTAINING PROTEIN"/>
    <property type="match status" value="1"/>
</dbReference>
<evidence type="ECO:0000256" key="1">
    <source>
        <dbReference type="ARBA" id="ARBA00022714"/>
    </source>
</evidence>
<feature type="domain" description="Rieske" evidence="6">
    <location>
        <begin position="2"/>
        <end position="99"/>
    </location>
</feature>